<keyword evidence="3" id="KW-0831">Ubiquinone biosynthesis</keyword>
<gene>
    <name evidence="8" type="ORF">ACFOES_12775</name>
</gene>
<keyword evidence="9" id="KW-1185">Reference proteome</keyword>
<evidence type="ECO:0000313" key="9">
    <source>
        <dbReference type="Proteomes" id="UP001595443"/>
    </source>
</evidence>
<evidence type="ECO:0000313" key="8">
    <source>
        <dbReference type="EMBL" id="MFC2968973.1"/>
    </source>
</evidence>
<evidence type="ECO:0000256" key="5">
    <source>
        <dbReference type="ARBA" id="ARBA00023121"/>
    </source>
</evidence>
<dbReference type="NCBIfam" id="TIGR02396">
    <property type="entry name" value="diverge_rpsU"/>
    <property type="match status" value="1"/>
</dbReference>
<evidence type="ECO:0000256" key="2">
    <source>
        <dbReference type="ARBA" id="ARBA00010766"/>
    </source>
</evidence>
<dbReference type="InterPro" id="IPR012762">
    <property type="entry name" value="Ubiq_biosynth_COQ9"/>
</dbReference>
<dbReference type="Gene3D" id="1.10.357.10">
    <property type="entry name" value="Tetracycline Repressor, domain 2"/>
    <property type="match status" value="1"/>
</dbReference>
<dbReference type="RefSeq" id="WP_377833678.1">
    <property type="nucleotide sequence ID" value="NZ_JBHRSK010000008.1"/>
</dbReference>
<feature type="domain" description="COQ9 C-terminal" evidence="7">
    <location>
        <begin position="121"/>
        <end position="189"/>
    </location>
</feature>
<evidence type="ECO:0000256" key="1">
    <source>
        <dbReference type="ARBA" id="ARBA00004749"/>
    </source>
</evidence>
<organism evidence="8 9">
    <name type="scientific">Acidimangrovimonas pyrenivorans</name>
    <dbReference type="NCBI Taxonomy" id="2030798"/>
    <lineage>
        <taxon>Bacteria</taxon>
        <taxon>Pseudomonadati</taxon>
        <taxon>Pseudomonadota</taxon>
        <taxon>Alphaproteobacteria</taxon>
        <taxon>Rhodobacterales</taxon>
        <taxon>Paracoccaceae</taxon>
        <taxon>Acidimangrovimonas</taxon>
    </lineage>
</organism>
<comment type="pathway">
    <text evidence="1">Cofactor biosynthesis; ubiquinone biosynthesis.</text>
</comment>
<reference evidence="9" key="1">
    <citation type="journal article" date="2019" name="Int. J. Syst. Evol. Microbiol.">
        <title>The Global Catalogue of Microorganisms (GCM) 10K type strain sequencing project: providing services to taxonomists for standard genome sequencing and annotation.</title>
        <authorList>
            <consortium name="The Broad Institute Genomics Platform"/>
            <consortium name="The Broad Institute Genome Sequencing Center for Infectious Disease"/>
            <person name="Wu L."/>
            <person name="Ma J."/>
        </authorList>
    </citation>
    <scope>NUCLEOTIDE SEQUENCE [LARGE SCALE GENOMIC DNA]</scope>
    <source>
        <strain evidence="9">KCTC 62192</strain>
    </source>
</reference>
<comment type="function">
    <text evidence="6">Membrane-associated protein that warps the membrane surface to access and bind aromatic isoprenes with high specificity, including ubiquinone (CoQ) isoprene intermediates and presents them directly to COQ7, therefore facilitating the COQ7-mediated hydroxylase step. Participates in the biosynthesis of coenzyme Q, also named ubiquinone, an essential lipid-soluble electron transporter for aerobic cellular respiration.</text>
</comment>
<evidence type="ECO:0000259" key="7">
    <source>
        <dbReference type="Pfam" id="PF08511"/>
    </source>
</evidence>
<dbReference type="PANTHER" id="PTHR21427:SF19">
    <property type="entry name" value="UBIQUINONE BIOSYNTHESIS PROTEIN COQ9, MITOCHONDRIAL"/>
    <property type="match status" value="1"/>
</dbReference>
<evidence type="ECO:0000256" key="6">
    <source>
        <dbReference type="ARBA" id="ARBA00058104"/>
    </source>
</evidence>
<keyword evidence="5" id="KW-0446">Lipid-binding</keyword>
<dbReference type="Proteomes" id="UP001595443">
    <property type="component" value="Unassembled WGS sequence"/>
</dbReference>
<comment type="similarity">
    <text evidence="2">Belongs to the COQ9 family.</text>
</comment>
<keyword evidence="4" id="KW-0809">Transit peptide</keyword>
<proteinExistence type="inferred from homology"/>
<sequence>MTETAEKMAADRAKLLEAAKMHVPFDGWTEVSFKAAVAESELDPALARALCPRGAVDLALAYHHAGDAEMVRRLEEADLSQMRFRDRIAAAVRFRLEAIEDRELVRRGMTLFALPQYAGDGTRALWGTADLIWRRLGDSSDDINWYTKRMTLSGVYGSTVLYWLGDDSPDHQATWEFLDRRIDEVMRFEKVKAQVRDNPVLGRLLAGPMRLLSHIHAPQGAPSDLPGQFTSRQ</sequence>
<protein>
    <submittedName>
        <fullName evidence="8">COQ9 family protein</fullName>
    </submittedName>
</protein>
<name>A0ABV7AJ46_9RHOB</name>
<dbReference type="EMBL" id="JBHRSK010000008">
    <property type="protein sequence ID" value="MFC2968973.1"/>
    <property type="molecule type" value="Genomic_DNA"/>
</dbReference>
<accession>A0ABV7AJ46</accession>
<evidence type="ECO:0000256" key="4">
    <source>
        <dbReference type="ARBA" id="ARBA00022946"/>
    </source>
</evidence>
<dbReference type="InterPro" id="IPR013718">
    <property type="entry name" value="COQ9_C"/>
</dbReference>
<dbReference type="Pfam" id="PF08511">
    <property type="entry name" value="COQ9"/>
    <property type="match status" value="1"/>
</dbReference>
<dbReference type="PANTHER" id="PTHR21427">
    <property type="entry name" value="UBIQUINONE BIOSYNTHESIS PROTEIN COQ9, MITOCHONDRIAL"/>
    <property type="match status" value="1"/>
</dbReference>
<evidence type="ECO:0000256" key="3">
    <source>
        <dbReference type="ARBA" id="ARBA00022688"/>
    </source>
</evidence>
<comment type="caution">
    <text evidence="8">The sequence shown here is derived from an EMBL/GenBank/DDBJ whole genome shotgun (WGS) entry which is preliminary data.</text>
</comment>